<accession>A0ABV5KCE5</accession>
<dbReference type="Gene3D" id="3.40.50.1110">
    <property type="entry name" value="SGNH hydrolase"/>
    <property type="match status" value="1"/>
</dbReference>
<evidence type="ECO:0000313" key="4">
    <source>
        <dbReference type="Proteomes" id="UP001589750"/>
    </source>
</evidence>
<sequence>MTGRRRAGVLAVVAAVALTSLGVARATGDAPQGCERSRIDAAERRALDTGPTGPGRSAPDIVVIGDSWSVGTGVGPGESWPVRLPGRVHVDGFGGSGFSETASDCHGASYADRAARAIAGHPDALVVVEGGLNDVDQGDRAIEHGFVRLLGALAGHRVVVVGPAPAPVRATRVGRVDAVLARTATGFGATYVSMLGADVDYQDDDLHPSVRGHRQFGDLVAAAVADHLR</sequence>
<dbReference type="InterPro" id="IPR036514">
    <property type="entry name" value="SGNH_hydro_sf"/>
</dbReference>
<keyword evidence="4" id="KW-1185">Reference proteome</keyword>
<dbReference type="InterPro" id="IPR013830">
    <property type="entry name" value="SGNH_hydro"/>
</dbReference>
<keyword evidence="1" id="KW-0732">Signal</keyword>
<feature type="chain" id="PRO_5046515561" evidence="1">
    <location>
        <begin position="27"/>
        <end position="229"/>
    </location>
</feature>
<dbReference type="EMBL" id="JBHMDG010000012">
    <property type="protein sequence ID" value="MFB9313329.1"/>
    <property type="molecule type" value="Genomic_DNA"/>
</dbReference>
<name>A0ABV5KCE5_9ACTN</name>
<protein>
    <submittedName>
        <fullName evidence="3">SGNH/GDSL hydrolase family protein</fullName>
    </submittedName>
</protein>
<feature type="domain" description="SGNH hydrolase-type esterase" evidence="2">
    <location>
        <begin position="63"/>
        <end position="214"/>
    </location>
</feature>
<dbReference type="GO" id="GO:0016787">
    <property type="term" value="F:hydrolase activity"/>
    <property type="evidence" value="ECO:0007669"/>
    <property type="project" value="UniProtKB-KW"/>
</dbReference>
<reference evidence="3 4" key="1">
    <citation type="submission" date="2024-09" db="EMBL/GenBank/DDBJ databases">
        <authorList>
            <person name="Sun Q."/>
            <person name="Mori K."/>
        </authorList>
    </citation>
    <scope>NUCLEOTIDE SEQUENCE [LARGE SCALE GENOMIC DNA]</scope>
    <source>
        <strain evidence="3 4">JCM 9626</strain>
    </source>
</reference>
<comment type="caution">
    <text evidence="3">The sequence shown here is derived from an EMBL/GenBank/DDBJ whole genome shotgun (WGS) entry which is preliminary data.</text>
</comment>
<dbReference type="RefSeq" id="WP_140008023.1">
    <property type="nucleotide sequence ID" value="NZ_JBHMDG010000012.1"/>
</dbReference>
<dbReference type="CDD" id="cd00229">
    <property type="entry name" value="SGNH_hydrolase"/>
    <property type="match status" value="1"/>
</dbReference>
<evidence type="ECO:0000256" key="1">
    <source>
        <dbReference type="SAM" id="SignalP"/>
    </source>
</evidence>
<evidence type="ECO:0000259" key="2">
    <source>
        <dbReference type="Pfam" id="PF13472"/>
    </source>
</evidence>
<gene>
    <name evidence="3" type="ORF">ACFFRI_09765</name>
</gene>
<dbReference type="Proteomes" id="UP001589750">
    <property type="component" value="Unassembled WGS sequence"/>
</dbReference>
<evidence type="ECO:0000313" key="3">
    <source>
        <dbReference type="EMBL" id="MFB9313329.1"/>
    </source>
</evidence>
<feature type="signal peptide" evidence="1">
    <location>
        <begin position="1"/>
        <end position="26"/>
    </location>
</feature>
<keyword evidence="3" id="KW-0378">Hydrolase</keyword>
<dbReference type="Pfam" id="PF13472">
    <property type="entry name" value="Lipase_GDSL_2"/>
    <property type="match status" value="1"/>
</dbReference>
<proteinExistence type="predicted"/>
<organism evidence="3 4">
    <name type="scientific">Nocardioides plantarum</name>
    <dbReference type="NCBI Taxonomy" id="29299"/>
    <lineage>
        <taxon>Bacteria</taxon>
        <taxon>Bacillati</taxon>
        <taxon>Actinomycetota</taxon>
        <taxon>Actinomycetes</taxon>
        <taxon>Propionibacteriales</taxon>
        <taxon>Nocardioidaceae</taxon>
        <taxon>Nocardioides</taxon>
    </lineage>
</organism>
<dbReference type="SUPFAM" id="SSF52266">
    <property type="entry name" value="SGNH hydrolase"/>
    <property type="match status" value="1"/>
</dbReference>